<organism evidence="9 10">
    <name type="scientific">Salana multivorans</name>
    <dbReference type="NCBI Taxonomy" id="120377"/>
    <lineage>
        <taxon>Bacteria</taxon>
        <taxon>Bacillati</taxon>
        <taxon>Actinomycetota</taxon>
        <taxon>Actinomycetes</taxon>
        <taxon>Micrococcales</taxon>
        <taxon>Beutenbergiaceae</taxon>
        <taxon>Salana</taxon>
    </lineage>
</organism>
<evidence type="ECO:0000256" key="1">
    <source>
        <dbReference type="ARBA" id="ARBA00004651"/>
    </source>
</evidence>
<protein>
    <submittedName>
        <fullName evidence="9">Carbohydrate ABC transporter membrane protein 1 (CUT1 family)</fullName>
    </submittedName>
</protein>
<dbReference type="Proteomes" id="UP000275356">
    <property type="component" value="Unassembled WGS sequence"/>
</dbReference>
<proteinExistence type="inferred from homology"/>
<evidence type="ECO:0000256" key="6">
    <source>
        <dbReference type="ARBA" id="ARBA00023136"/>
    </source>
</evidence>
<evidence type="ECO:0000256" key="5">
    <source>
        <dbReference type="ARBA" id="ARBA00022989"/>
    </source>
</evidence>
<dbReference type="PANTHER" id="PTHR30193:SF37">
    <property type="entry name" value="INNER MEMBRANE ABC TRANSPORTER PERMEASE PROTEIN YCJO"/>
    <property type="match status" value="1"/>
</dbReference>
<keyword evidence="2 7" id="KW-0813">Transport</keyword>
<evidence type="ECO:0000256" key="2">
    <source>
        <dbReference type="ARBA" id="ARBA00022448"/>
    </source>
</evidence>
<comment type="caution">
    <text evidence="9">The sequence shown here is derived from an EMBL/GenBank/DDBJ whole genome shotgun (WGS) entry which is preliminary data.</text>
</comment>
<gene>
    <name evidence="9" type="ORF">EDD28_1837</name>
</gene>
<comment type="similarity">
    <text evidence="7">Belongs to the binding-protein-dependent transport system permease family.</text>
</comment>
<dbReference type="PANTHER" id="PTHR30193">
    <property type="entry name" value="ABC TRANSPORTER PERMEASE PROTEIN"/>
    <property type="match status" value="1"/>
</dbReference>
<dbReference type="InterPro" id="IPR000515">
    <property type="entry name" value="MetI-like"/>
</dbReference>
<keyword evidence="10" id="KW-1185">Reference proteome</keyword>
<dbReference type="SUPFAM" id="SSF161098">
    <property type="entry name" value="MetI-like"/>
    <property type="match status" value="1"/>
</dbReference>
<evidence type="ECO:0000259" key="8">
    <source>
        <dbReference type="PROSITE" id="PS50928"/>
    </source>
</evidence>
<dbReference type="AlphaFoldDB" id="A0A3N2DBR7"/>
<dbReference type="CDD" id="cd06261">
    <property type="entry name" value="TM_PBP2"/>
    <property type="match status" value="1"/>
</dbReference>
<feature type="transmembrane region" description="Helical" evidence="7">
    <location>
        <begin position="182"/>
        <end position="207"/>
    </location>
</feature>
<dbReference type="Gene3D" id="1.10.3720.10">
    <property type="entry name" value="MetI-like"/>
    <property type="match status" value="1"/>
</dbReference>
<keyword evidence="5 7" id="KW-1133">Transmembrane helix</keyword>
<dbReference type="Pfam" id="PF00528">
    <property type="entry name" value="BPD_transp_1"/>
    <property type="match status" value="1"/>
</dbReference>
<keyword evidence="3" id="KW-1003">Cell membrane</keyword>
<dbReference type="InterPro" id="IPR051393">
    <property type="entry name" value="ABC_transporter_permease"/>
</dbReference>
<sequence>MNAKLAYRAPRMIGGKGAQDPRTLSAGSRRMRRRRNLLGYLFSGPALVILGIFVFYPTFYALAISFTDSSGLNAPSFIGAENYVRAFTEEDSLKALANTVVYAVSYAPLVIIVALAVALLLNRSDLWLRSLMRTVIFVPFIISMAVAALAWSFIIDARTGLLPYWFSRLGIDLPDILASTTWAMPAVIFVAVWKNFGYFMVIFLAGLQNIPRDLYEAAALDGANAWRRLLAVTLPGLRPTMTYVVILAANGAFQAFDQIYVMTGGGPLRSTETIVYRVYIEGFANFRQGYASALSFILMGITMIIGIVQLIVSRRQERDLA</sequence>
<feature type="transmembrane region" description="Helical" evidence="7">
    <location>
        <begin position="134"/>
        <end position="155"/>
    </location>
</feature>
<feature type="transmembrane region" description="Helical" evidence="7">
    <location>
        <begin position="37"/>
        <end position="56"/>
    </location>
</feature>
<feature type="transmembrane region" description="Helical" evidence="7">
    <location>
        <begin position="228"/>
        <end position="253"/>
    </location>
</feature>
<evidence type="ECO:0000313" key="9">
    <source>
        <dbReference type="EMBL" id="ROR97240.1"/>
    </source>
</evidence>
<dbReference type="EMBL" id="RKHQ01000001">
    <property type="protein sequence ID" value="ROR97240.1"/>
    <property type="molecule type" value="Genomic_DNA"/>
</dbReference>
<accession>A0A3N2DBR7</accession>
<evidence type="ECO:0000256" key="3">
    <source>
        <dbReference type="ARBA" id="ARBA00022475"/>
    </source>
</evidence>
<keyword evidence="6 7" id="KW-0472">Membrane</keyword>
<name>A0A3N2DBR7_9MICO</name>
<dbReference type="GO" id="GO:0005886">
    <property type="term" value="C:plasma membrane"/>
    <property type="evidence" value="ECO:0007669"/>
    <property type="project" value="UniProtKB-SubCell"/>
</dbReference>
<feature type="transmembrane region" description="Helical" evidence="7">
    <location>
        <begin position="290"/>
        <end position="312"/>
    </location>
</feature>
<dbReference type="SUPFAM" id="SSF160964">
    <property type="entry name" value="MalF N-terminal region-like"/>
    <property type="match status" value="1"/>
</dbReference>
<feature type="domain" description="ABC transmembrane type-1" evidence="8">
    <location>
        <begin position="96"/>
        <end position="309"/>
    </location>
</feature>
<keyword evidence="4 7" id="KW-0812">Transmembrane</keyword>
<dbReference type="GO" id="GO:0055085">
    <property type="term" value="P:transmembrane transport"/>
    <property type="evidence" value="ECO:0007669"/>
    <property type="project" value="InterPro"/>
</dbReference>
<evidence type="ECO:0000256" key="7">
    <source>
        <dbReference type="RuleBase" id="RU363032"/>
    </source>
</evidence>
<evidence type="ECO:0000313" key="10">
    <source>
        <dbReference type="Proteomes" id="UP000275356"/>
    </source>
</evidence>
<dbReference type="RefSeq" id="WP_211339157.1">
    <property type="nucleotide sequence ID" value="NZ_CALFQU010000044.1"/>
</dbReference>
<comment type="subcellular location">
    <subcellularLocation>
        <location evidence="1 7">Cell membrane</location>
        <topology evidence="1 7">Multi-pass membrane protein</topology>
    </subcellularLocation>
</comment>
<dbReference type="PROSITE" id="PS50928">
    <property type="entry name" value="ABC_TM1"/>
    <property type="match status" value="1"/>
</dbReference>
<feature type="transmembrane region" description="Helical" evidence="7">
    <location>
        <begin position="100"/>
        <end position="122"/>
    </location>
</feature>
<reference evidence="9 10" key="1">
    <citation type="submission" date="2018-11" db="EMBL/GenBank/DDBJ databases">
        <title>Sequencing the genomes of 1000 actinobacteria strains.</title>
        <authorList>
            <person name="Klenk H.-P."/>
        </authorList>
    </citation>
    <scope>NUCLEOTIDE SEQUENCE [LARGE SCALE GENOMIC DNA]</scope>
    <source>
        <strain evidence="9 10">DSM 13521</strain>
    </source>
</reference>
<evidence type="ECO:0000256" key="4">
    <source>
        <dbReference type="ARBA" id="ARBA00022692"/>
    </source>
</evidence>
<dbReference type="InterPro" id="IPR035906">
    <property type="entry name" value="MetI-like_sf"/>
</dbReference>